<dbReference type="AlphaFoldDB" id="A0A1M5WUN0"/>
<sequence length="276" mass="32617">MNYHQVSKIILDPNIVDCIVFWTKNPKNMIDKLLLLKDYKYYFQFTITSYDSSIETNVPRKKEIIETFIRLSNIIGKDRVIWRYDPILLNNKINEEYHYKYFEYSASKLYKYTNKCIISFLDMYKKTRNNIKYLNIKPLYKKDMIRIASGLMNICNKYNLKLETCAEEIELNDIGITHGKCIDDRLISKLWGINLKIDKDKNQRKICGCVSSIDIGAYNTCIHGCLYCYANFSEKSVKNNLKKHNPNSPLLLGNLEETDKIFMKKMESYRDGQLSF</sequence>
<accession>A0A1M5WUN0</accession>
<dbReference type="OrthoDB" id="9771212at2"/>
<name>A0A1M5WUN0_9FIRM</name>
<keyword evidence="2" id="KW-1185">Reference proteome</keyword>
<evidence type="ECO:0000313" key="2">
    <source>
        <dbReference type="Proteomes" id="UP000183967"/>
    </source>
</evidence>
<reference evidence="2" key="1">
    <citation type="submission" date="2016-11" db="EMBL/GenBank/DDBJ databases">
        <authorList>
            <person name="Varghese N."/>
            <person name="Submissions S."/>
        </authorList>
    </citation>
    <scope>NUCLEOTIDE SEQUENCE [LARGE SCALE GENOMIC DNA]</scope>
    <source>
        <strain evidence="2">DSM 13643</strain>
    </source>
</reference>
<dbReference type="Pfam" id="PF08902">
    <property type="entry name" value="DUF1848"/>
    <property type="match status" value="1"/>
</dbReference>
<dbReference type="Proteomes" id="UP000183967">
    <property type="component" value="Unassembled WGS sequence"/>
</dbReference>
<protein>
    <recommendedName>
        <fullName evidence="3">DUF1848 domain-containing protein</fullName>
    </recommendedName>
</protein>
<evidence type="ECO:0000313" key="1">
    <source>
        <dbReference type="EMBL" id="SHH91316.1"/>
    </source>
</evidence>
<gene>
    <name evidence="1" type="ORF">SAMN02745135_02648</name>
</gene>
<dbReference type="EMBL" id="FQXO01000156">
    <property type="protein sequence ID" value="SHH91316.1"/>
    <property type="molecule type" value="Genomic_DNA"/>
</dbReference>
<dbReference type="InterPro" id="IPR014998">
    <property type="entry name" value="DUF1848"/>
</dbReference>
<proteinExistence type="predicted"/>
<evidence type="ECO:0008006" key="3">
    <source>
        <dbReference type="Google" id="ProtNLM"/>
    </source>
</evidence>
<organism evidence="1 2">
    <name type="scientific">Caloranaerobacter azorensis DSM 13643</name>
    <dbReference type="NCBI Taxonomy" id="1121264"/>
    <lineage>
        <taxon>Bacteria</taxon>
        <taxon>Bacillati</taxon>
        <taxon>Bacillota</taxon>
        <taxon>Tissierellia</taxon>
        <taxon>Tissierellales</taxon>
        <taxon>Thermohalobacteraceae</taxon>
        <taxon>Caloranaerobacter</taxon>
    </lineage>
</organism>